<dbReference type="FunFam" id="3.30.730.10:FF:000001">
    <property type="entry name" value="Ethylene-responsive transcription factor 2"/>
    <property type="match status" value="1"/>
</dbReference>
<dbReference type="PROSITE" id="PS51032">
    <property type="entry name" value="AP2_ERF"/>
    <property type="match status" value="1"/>
</dbReference>
<comment type="subcellular location">
    <subcellularLocation>
        <location evidence="1">Nucleus</location>
    </subcellularLocation>
</comment>
<evidence type="ECO:0000256" key="9">
    <source>
        <dbReference type="SAM" id="MobiDB-lite"/>
    </source>
</evidence>
<dbReference type="Pfam" id="PF00847">
    <property type="entry name" value="AP2"/>
    <property type="match status" value="1"/>
</dbReference>
<keyword evidence="12" id="KW-1185">Reference proteome</keyword>
<evidence type="ECO:0000256" key="6">
    <source>
        <dbReference type="ARBA" id="ARBA00023163"/>
    </source>
</evidence>
<evidence type="ECO:0000313" key="11">
    <source>
        <dbReference type="EMBL" id="PWA50609.1"/>
    </source>
</evidence>
<dbReference type="Gene3D" id="3.30.730.10">
    <property type="entry name" value="AP2/ERF domain"/>
    <property type="match status" value="1"/>
</dbReference>
<feature type="compositionally biased region" description="Low complexity" evidence="9">
    <location>
        <begin position="15"/>
        <end position="25"/>
    </location>
</feature>
<dbReference type="AlphaFoldDB" id="A0A2U1LNN3"/>
<name>A0A2U1LNN3_ARTAN</name>
<evidence type="ECO:0000256" key="5">
    <source>
        <dbReference type="ARBA" id="ARBA00023159"/>
    </source>
</evidence>
<dbReference type="InterPro" id="IPR016177">
    <property type="entry name" value="DNA-bd_dom_sf"/>
</dbReference>
<dbReference type="STRING" id="35608.A0A2U1LNN3"/>
<evidence type="ECO:0000256" key="4">
    <source>
        <dbReference type="ARBA" id="ARBA00023125"/>
    </source>
</evidence>
<feature type="compositionally biased region" description="Basic residues" evidence="9">
    <location>
        <begin position="33"/>
        <end position="46"/>
    </location>
</feature>
<evidence type="ECO:0000313" key="12">
    <source>
        <dbReference type="Proteomes" id="UP000245207"/>
    </source>
</evidence>
<dbReference type="OrthoDB" id="676764at2759"/>
<dbReference type="InterPro" id="IPR045277">
    <property type="entry name" value="DRE1A-I"/>
</dbReference>
<organism evidence="11 12">
    <name type="scientific">Artemisia annua</name>
    <name type="common">Sweet wormwood</name>
    <dbReference type="NCBI Taxonomy" id="35608"/>
    <lineage>
        <taxon>Eukaryota</taxon>
        <taxon>Viridiplantae</taxon>
        <taxon>Streptophyta</taxon>
        <taxon>Embryophyta</taxon>
        <taxon>Tracheophyta</taxon>
        <taxon>Spermatophyta</taxon>
        <taxon>Magnoliopsida</taxon>
        <taxon>eudicotyledons</taxon>
        <taxon>Gunneridae</taxon>
        <taxon>Pentapetalae</taxon>
        <taxon>asterids</taxon>
        <taxon>campanulids</taxon>
        <taxon>Asterales</taxon>
        <taxon>Asteraceae</taxon>
        <taxon>Asteroideae</taxon>
        <taxon>Anthemideae</taxon>
        <taxon>Artemisiinae</taxon>
        <taxon>Artemisia</taxon>
    </lineage>
</organism>
<evidence type="ECO:0000256" key="7">
    <source>
        <dbReference type="ARBA" id="ARBA00023242"/>
    </source>
</evidence>
<evidence type="ECO:0000256" key="3">
    <source>
        <dbReference type="ARBA" id="ARBA00023015"/>
    </source>
</evidence>
<comment type="caution">
    <text evidence="11">The sequence shown here is derived from an EMBL/GenBank/DDBJ whole genome shotgun (WGS) entry which is preliminary data.</text>
</comment>
<keyword evidence="6" id="KW-0804">Transcription</keyword>
<keyword evidence="7" id="KW-0539">Nucleus</keyword>
<evidence type="ECO:0000256" key="1">
    <source>
        <dbReference type="ARBA" id="ARBA00004123"/>
    </source>
</evidence>
<dbReference type="PRINTS" id="PR00367">
    <property type="entry name" value="ETHRSPELEMNT"/>
</dbReference>
<accession>A0A2U1LNN3</accession>
<keyword evidence="5" id="KW-0010">Activator</keyword>
<evidence type="ECO:0000256" key="8">
    <source>
        <dbReference type="ARBA" id="ARBA00024343"/>
    </source>
</evidence>
<dbReference type="InterPro" id="IPR001471">
    <property type="entry name" value="AP2/ERF_dom"/>
</dbReference>
<comment type="similarity">
    <text evidence="8">Belongs to the AP2/ERF transcription factor family. ERF subfamily.</text>
</comment>
<dbReference type="InterPro" id="IPR036955">
    <property type="entry name" value="AP2/ERF_dom_sf"/>
</dbReference>
<dbReference type="GO" id="GO:0003700">
    <property type="term" value="F:DNA-binding transcription factor activity"/>
    <property type="evidence" value="ECO:0007669"/>
    <property type="project" value="InterPro"/>
</dbReference>
<evidence type="ECO:0000256" key="2">
    <source>
        <dbReference type="ARBA" id="ARBA00022821"/>
    </source>
</evidence>
<keyword evidence="4" id="KW-0238">DNA-binding</keyword>
<dbReference type="SUPFAM" id="SSF54171">
    <property type="entry name" value="DNA-binding domain"/>
    <property type="match status" value="1"/>
</dbReference>
<keyword evidence="2" id="KW-0611">Plant defense</keyword>
<sequence>MSLKNKMETIKDDGSSSTSSSSSSSQTETRAKNLPKRKAGRKKFKETRHPVYRGVRLRNGSKWVCEVREPSKKTRIWLGTFPTPEMAARAYDAATLTLRGDKAPLNFSDSAHLIRRAKSCSARDIQDAALEASLAFRPQHTNEMPSTSSPFIKAEGDDKMVLDTGFVDEEALFNTPVFYNNLAEGLVITPPGMKKGFDWNDDIEPNIDLNLWSYTGLESSVWARGWLAKCTYGTGLAPSCMPSISPNTRRHWAIAKQITYASGFVLPKPYGCVTSHAVDNTSGSPNVSAIKRTYDRVSLVDMDDSFDAHKPPKSFVTLVVLFVCDEAVNGVQELIPAAPTFASMVGSNNTTRKVNFRTFDTGKPLNEKAEQAQKKDGFQMLKKKVFRGRGGKRG</sequence>
<feature type="compositionally biased region" description="Basic and acidic residues" evidence="9">
    <location>
        <begin position="1"/>
        <end position="14"/>
    </location>
</feature>
<dbReference type="GO" id="GO:0005634">
    <property type="term" value="C:nucleus"/>
    <property type="evidence" value="ECO:0007669"/>
    <property type="project" value="UniProtKB-SubCell"/>
</dbReference>
<dbReference type="GO" id="GO:0003677">
    <property type="term" value="F:DNA binding"/>
    <property type="evidence" value="ECO:0007669"/>
    <property type="project" value="UniProtKB-KW"/>
</dbReference>
<dbReference type="PANTHER" id="PTHR31839:SF42">
    <property type="entry name" value="DEHYDRATION-RESPONSIVE ELEMENT-BINDING PROTEIN 1F"/>
    <property type="match status" value="1"/>
</dbReference>
<keyword evidence="3" id="KW-0805">Transcription regulation</keyword>
<reference evidence="11 12" key="1">
    <citation type="journal article" date="2018" name="Mol. Plant">
        <title>The genome of Artemisia annua provides insight into the evolution of Asteraceae family and artemisinin biosynthesis.</title>
        <authorList>
            <person name="Shen Q."/>
            <person name="Zhang L."/>
            <person name="Liao Z."/>
            <person name="Wang S."/>
            <person name="Yan T."/>
            <person name="Shi P."/>
            <person name="Liu M."/>
            <person name="Fu X."/>
            <person name="Pan Q."/>
            <person name="Wang Y."/>
            <person name="Lv Z."/>
            <person name="Lu X."/>
            <person name="Zhang F."/>
            <person name="Jiang W."/>
            <person name="Ma Y."/>
            <person name="Chen M."/>
            <person name="Hao X."/>
            <person name="Li L."/>
            <person name="Tang Y."/>
            <person name="Lv G."/>
            <person name="Zhou Y."/>
            <person name="Sun X."/>
            <person name="Brodelius P.E."/>
            <person name="Rose J.K.C."/>
            <person name="Tang K."/>
        </authorList>
    </citation>
    <scope>NUCLEOTIDE SEQUENCE [LARGE SCALE GENOMIC DNA]</scope>
    <source>
        <strain evidence="12">cv. Huhao1</strain>
        <tissue evidence="11">Leaf</tissue>
    </source>
</reference>
<gene>
    <name evidence="11" type="ORF">CTI12_AA471350</name>
</gene>
<feature type="domain" description="AP2/ERF" evidence="10">
    <location>
        <begin position="51"/>
        <end position="108"/>
    </location>
</feature>
<dbReference type="EMBL" id="PKPP01008474">
    <property type="protein sequence ID" value="PWA50609.1"/>
    <property type="molecule type" value="Genomic_DNA"/>
</dbReference>
<dbReference type="SMART" id="SM00380">
    <property type="entry name" value="AP2"/>
    <property type="match status" value="1"/>
</dbReference>
<dbReference type="PANTHER" id="PTHR31839">
    <property type="entry name" value="DEHYDRATION-RESPONSIVE ELEMENT-BINDING PROTEIN 1D"/>
    <property type="match status" value="1"/>
</dbReference>
<dbReference type="CDD" id="cd00018">
    <property type="entry name" value="AP2"/>
    <property type="match status" value="1"/>
</dbReference>
<proteinExistence type="inferred from homology"/>
<dbReference type="Proteomes" id="UP000245207">
    <property type="component" value="Unassembled WGS sequence"/>
</dbReference>
<feature type="region of interest" description="Disordered" evidence="9">
    <location>
        <begin position="1"/>
        <end position="47"/>
    </location>
</feature>
<dbReference type="GO" id="GO:0006952">
    <property type="term" value="P:defense response"/>
    <property type="evidence" value="ECO:0007669"/>
    <property type="project" value="UniProtKB-KW"/>
</dbReference>
<evidence type="ECO:0000259" key="10">
    <source>
        <dbReference type="PROSITE" id="PS51032"/>
    </source>
</evidence>
<protein>
    <submittedName>
        <fullName evidence="11">AP2/ERF domain-containing protein</fullName>
    </submittedName>
</protein>